<proteinExistence type="predicted"/>
<evidence type="ECO:0000313" key="9">
    <source>
        <dbReference type="EMBL" id="ODQ93307.1"/>
    </source>
</evidence>
<dbReference type="InterPro" id="IPR027268">
    <property type="entry name" value="Peptidase_M4/M1_CTD_sf"/>
</dbReference>
<dbReference type="Gene3D" id="3.10.170.10">
    <property type="match status" value="1"/>
</dbReference>
<keyword evidence="3" id="KW-0378">Hydrolase</keyword>
<dbReference type="InterPro" id="IPR013856">
    <property type="entry name" value="Peptidase_M4_domain"/>
</dbReference>
<evidence type="ECO:0000313" key="10">
    <source>
        <dbReference type="Proteomes" id="UP000094243"/>
    </source>
</evidence>
<dbReference type="Pfam" id="PF02868">
    <property type="entry name" value="Peptidase_M4_C"/>
    <property type="match status" value="1"/>
</dbReference>
<evidence type="ECO:0000256" key="2">
    <source>
        <dbReference type="ARBA" id="ARBA00022723"/>
    </source>
</evidence>
<dbReference type="PANTHER" id="PTHR33794:SF1">
    <property type="entry name" value="BACILLOLYSIN"/>
    <property type="match status" value="1"/>
</dbReference>
<feature type="domain" description="Peptidase M4 C-terminal" evidence="8">
    <location>
        <begin position="421"/>
        <end position="567"/>
    </location>
</feature>
<organism evidence="9 10">
    <name type="scientific">Mycolicibacterium holsaticum</name>
    <dbReference type="NCBI Taxonomy" id="152142"/>
    <lineage>
        <taxon>Bacteria</taxon>
        <taxon>Bacillati</taxon>
        <taxon>Actinomycetota</taxon>
        <taxon>Actinomycetes</taxon>
        <taxon>Mycobacteriales</taxon>
        <taxon>Mycobacteriaceae</taxon>
        <taxon>Mycolicibacterium</taxon>
    </lineage>
</organism>
<dbReference type="GO" id="GO:0046872">
    <property type="term" value="F:metal ion binding"/>
    <property type="evidence" value="ECO:0007669"/>
    <property type="project" value="UniProtKB-KW"/>
</dbReference>
<evidence type="ECO:0000256" key="3">
    <source>
        <dbReference type="ARBA" id="ARBA00022801"/>
    </source>
</evidence>
<feature type="domain" description="Peptidase M4" evidence="7">
    <location>
        <begin position="280"/>
        <end position="404"/>
    </location>
</feature>
<comment type="caution">
    <text evidence="9">The sequence shown here is derived from an EMBL/GenBank/DDBJ whole genome shotgun (WGS) entry which is preliminary data.</text>
</comment>
<dbReference type="GO" id="GO:0006508">
    <property type="term" value="P:proteolysis"/>
    <property type="evidence" value="ECO:0007669"/>
    <property type="project" value="UniProtKB-KW"/>
</dbReference>
<dbReference type="InterPro" id="IPR001570">
    <property type="entry name" value="Peptidase_M4_C_domain"/>
</dbReference>
<feature type="compositionally biased region" description="Low complexity" evidence="6">
    <location>
        <begin position="18"/>
        <end position="37"/>
    </location>
</feature>
<keyword evidence="10" id="KW-1185">Reference proteome</keyword>
<keyword evidence="5" id="KW-0482">Metalloprotease</keyword>
<dbReference type="Proteomes" id="UP000094243">
    <property type="component" value="Unassembled WGS sequence"/>
</dbReference>
<dbReference type="OrthoDB" id="291295at2"/>
<evidence type="ECO:0000259" key="8">
    <source>
        <dbReference type="Pfam" id="PF02868"/>
    </source>
</evidence>
<evidence type="ECO:0000256" key="5">
    <source>
        <dbReference type="ARBA" id="ARBA00023049"/>
    </source>
</evidence>
<dbReference type="SUPFAM" id="SSF55486">
    <property type="entry name" value="Metalloproteases ('zincins'), catalytic domain"/>
    <property type="match status" value="1"/>
</dbReference>
<evidence type="ECO:0000256" key="1">
    <source>
        <dbReference type="ARBA" id="ARBA00022670"/>
    </source>
</evidence>
<evidence type="ECO:0000256" key="6">
    <source>
        <dbReference type="SAM" id="MobiDB-lite"/>
    </source>
</evidence>
<name>A0A1E3RVB6_9MYCO</name>
<accession>A0A1E3RVB6</accession>
<dbReference type="GO" id="GO:0004222">
    <property type="term" value="F:metalloendopeptidase activity"/>
    <property type="evidence" value="ECO:0007669"/>
    <property type="project" value="InterPro"/>
</dbReference>
<sequence>MSSDAVSAPSGHDRSTTEPDSPSESAATASAPAQDATSEPDIEADLDAESAEPEPEPAEPDPSLLETDPEVADAVIDSDTADEIADPEVDPVTDDAPQDAAPTVADRRDGTEQVPDTSRLQTYSAFLPAASAVDTAALFRPVVDEPAEMTAPDVSVTSLPQAFVADAVPADETHVLVLDVITHREVKPNPVRSVVLGVLGLFGFDPKATGPAPNPLVPVLDAVWGLYRRIETGVANVLERAGFSATTVTTTYVTTLITVTTEQANDLLGAPREIVVGYSEELDTWFLVDPNRGISIYTAVTAAGSDGLQYPIDPPGEFVIRVAGGQWDPSAVSAQANMVVVYTYYDSTLGYPSYDGAAAPIGVTVVSDVLNNAYWYRGEEIFVFGHDFEAALDIVGHEFTHAVIDKVVVGQHGRILGQDVESRALEEAYADILGSLIEGKQDEQRWLIAEDYGCSSPRAGTRCAIRNMADPASLNGFAHYSQFNTSAREHRNSTIFSHAAYRMMTDARTADVSDDVWAQVFYQSLYGLTPGASFRQARAAVLTAARDIGLTDSEQQAIVDAFDDVGIIGVNTGLIAV</sequence>
<reference evidence="10" key="1">
    <citation type="submission" date="2016-09" db="EMBL/GenBank/DDBJ databases">
        <authorList>
            <person name="Greninger A.L."/>
            <person name="Jerome K.R."/>
            <person name="Mcnair B."/>
            <person name="Wallis C."/>
            <person name="Fang F."/>
        </authorList>
    </citation>
    <scope>NUCLEOTIDE SEQUENCE [LARGE SCALE GENOMIC DNA]</scope>
    <source>
        <strain evidence="10">M7</strain>
    </source>
</reference>
<dbReference type="AlphaFoldDB" id="A0A1E3RVB6"/>
<feature type="region of interest" description="Disordered" evidence="6">
    <location>
        <begin position="1"/>
        <end position="119"/>
    </location>
</feature>
<evidence type="ECO:0008006" key="11">
    <source>
        <dbReference type="Google" id="ProtNLM"/>
    </source>
</evidence>
<evidence type="ECO:0000256" key="4">
    <source>
        <dbReference type="ARBA" id="ARBA00022833"/>
    </source>
</evidence>
<dbReference type="EMBL" id="MIGZ01000071">
    <property type="protein sequence ID" value="ODQ93307.1"/>
    <property type="molecule type" value="Genomic_DNA"/>
</dbReference>
<gene>
    <name evidence="9" type="ORF">BHQ17_13640</name>
</gene>
<keyword evidence="4" id="KW-0862">Zinc</keyword>
<dbReference type="RefSeq" id="WP_069405725.1">
    <property type="nucleotide sequence ID" value="NZ_MIGZ01000071.1"/>
</dbReference>
<evidence type="ECO:0000259" key="7">
    <source>
        <dbReference type="Pfam" id="PF01447"/>
    </source>
</evidence>
<keyword evidence="2" id="KW-0479">Metal-binding</keyword>
<dbReference type="InterPro" id="IPR050728">
    <property type="entry name" value="Zinc_Metalloprotease_M4"/>
</dbReference>
<feature type="compositionally biased region" description="Acidic residues" evidence="6">
    <location>
        <begin position="79"/>
        <end position="97"/>
    </location>
</feature>
<dbReference type="PANTHER" id="PTHR33794">
    <property type="entry name" value="BACILLOLYSIN"/>
    <property type="match status" value="1"/>
</dbReference>
<dbReference type="Gene3D" id="1.10.390.10">
    <property type="entry name" value="Neutral Protease Domain 2"/>
    <property type="match status" value="1"/>
</dbReference>
<keyword evidence="1" id="KW-0645">Protease</keyword>
<feature type="compositionally biased region" description="Acidic residues" evidence="6">
    <location>
        <begin position="38"/>
        <end position="59"/>
    </location>
</feature>
<dbReference type="Pfam" id="PF01447">
    <property type="entry name" value="Peptidase_M4"/>
    <property type="match status" value="1"/>
</dbReference>
<protein>
    <recommendedName>
        <fullName evidence="11">Neutral metalloproteinase</fullName>
    </recommendedName>
</protein>